<keyword evidence="3" id="KW-1185">Reference proteome</keyword>
<dbReference type="Proteomes" id="UP001165685">
    <property type="component" value="Unassembled WGS sequence"/>
</dbReference>
<keyword evidence="1" id="KW-0812">Transmembrane</keyword>
<evidence type="ECO:0000313" key="3">
    <source>
        <dbReference type="Proteomes" id="UP001165685"/>
    </source>
</evidence>
<reference evidence="2" key="1">
    <citation type="submission" date="2023-01" db="EMBL/GenBank/DDBJ databases">
        <title>Draft genome sequence of Nocardiopsis sp. LSu2-4 isolated from halophytes.</title>
        <authorList>
            <person name="Duangmal K."/>
            <person name="Chantavorakit T."/>
        </authorList>
    </citation>
    <scope>NUCLEOTIDE SEQUENCE</scope>
    <source>
        <strain evidence="2">LSu2-4</strain>
    </source>
</reference>
<proteinExistence type="predicted"/>
<protein>
    <recommendedName>
        <fullName evidence="4">Integral membrane protein</fullName>
    </recommendedName>
</protein>
<feature type="transmembrane region" description="Helical" evidence="1">
    <location>
        <begin position="100"/>
        <end position="125"/>
    </location>
</feature>
<feature type="transmembrane region" description="Helical" evidence="1">
    <location>
        <begin position="32"/>
        <end position="48"/>
    </location>
</feature>
<feature type="transmembrane region" description="Helical" evidence="1">
    <location>
        <begin position="6"/>
        <end position="25"/>
    </location>
</feature>
<gene>
    <name evidence="2" type="ORF">O4U47_10225</name>
</gene>
<comment type="caution">
    <text evidence="2">The sequence shown here is derived from an EMBL/GenBank/DDBJ whole genome shotgun (WGS) entry which is preliminary data.</text>
</comment>
<evidence type="ECO:0000256" key="1">
    <source>
        <dbReference type="SAM" id="Phobius"/>
    </source>
</evidence>
<organism evidence="2 3">
    <name type="scientific">Nocardiopsis suaedae</name>
    <dbReference type="NCBI Taxonomy" id="3018444"/>
    <lineage>
        <taxon>Bacteria</taxon>
        <taxon>Bacillati</taxon>
        <taxon>Actinomycetota</taxon>
        <taxon>Actinomycetes</taxon>
        <taxon>Streptosporangiales</taxon>
        <taxon>Nocardiopsidaceae</taxon>
        <taxon>Nocardiopsis</taxon>
    </lineage>
</organism>
<name>A0ABT4TKZ6_9ACTN</name>
<feature type="transmembrane region" description="Helical" evidence="1">
    <location>
        <begin position="60"/>
        <end position="79"/>
    </location>
</feature>
<keyword evidence="1" id="KW-0472">Membrane</keyword>
<keyword evidence="1" id="KW-1133">Transmembrane helix</keyword>
<accession>A0ABT4TKZ6</accession>
<dbReference type="EMBL" id="JAQFWP010000014">
    <property type="protein sequence ID" value="MDA2804889.1"/>
    <property type="molecule type" value="Genomic_DNA"/>
</dbReference>
<sequence length="130" mass="14548">MTHEEFQWIMAVVWGVAFAAAMASMAYGWKRVLFAVVFPLIIGGSLFLKTVGGEVQDGGTALRIFITLSMVVVLVRLVFARWLREQRERYNAGYPPPSATFLNLTVVMTVVLGGGALSWALLWWLEVTYF</sequence>
<dbReference type="RefSeq" id="WP_270677490.1">
    <property type="nucleotide sequence ID" value="NZ_JAQFWP010000014.1"/>
</dbReference>
<evidence type="ECO:0000313" key="2">
    <source>
        <dbReference type="EMBL" id="MDA2804889.1"/>
    </source>
</evidence>
<evidence type="ECO:0008006" key="4">
    <source>
        <dbReference type="Google" id="ProtNLM"/>
    </source>
</evidence>